<dbReference type="Proteomes" id="UP000027725">
    <property type="component" value="Unassembled WGS sequence"/>
</dbReference>
<comment type="caution">
    <text evidence="2">The sequence shown here is derived from an EMBL/GenBank/DDBJ whole genome shotgun (WGS) entry which is preliminary data.</text>
</comment>
<gene>
    <name evidence="2" type="ORF">DL1_05635</name>
</gene>
<dbReference type="Pfam" id="PF06568">
    <property type="entry name" value="YjiS-like"/>
    <property type="match status" value="1"/>
</dbReference>
<reference evidence="2 3" key="1">
    <citation type="submission" date="2014-03" db="EMBL/GenBank/DDBJ databases">
        <title>The draft genome sequence of Thioclava dalianensis DLFJ1-1.</title>
        <authorList>
            <person name="Lai Q."/>
            <person name="Shao Z."/>
        </authorList>
    </citation>
    <scope>NUCLEOTIDE SEQUENCE [LARGE SCALE GENOMIC DNA]</scope>
    <source>
        <strain evidence="2 3">DLFJ1-1</strain>
    </source>
</reference>
<feature type="domain" description="YjiS-like" evidence="1">
    <location>
        <begin position="19"/>
        <end position="53"/>
    </location>
</feature>
<dbReference type="AlphaFoldDB" id="A0A074TJ80"/>
<evidence type="ECO:0000259" key="1">
    <source>
        <dbReference type="Pfam" id="PF06568"/>
    </source>
</evidence>
<dbReference type="InterPro" id="IPR009506">
    <property type="entry name" value="YjiS-like"/>
</dbReference>
<protein>
    <recommendedName>
        <fullName evidence="1">YjiS-like domain-containing protein</fullName>
    </recommendedName>
</protein>
<dbReference type="RefSeq" id="WP_038067328.1">
    <property type="nucleotide sequence ID" value="NZ_FOVB01000001.1"/>
</dbReference>
<dbReference type="EMBL" id="JHEH01000018">
    <property type="protein sequence ID" value="KEP69073.1"/>
    <property type="molecule type" value="Genomic_DNA"/>
</dbReference>
<name>A0A074TJ80_9RHOB</name>
<evidence type="ECO:0000313" key="2">
    <source>
        <dbReference type="EMBL" id="KEP69073.1"/>
    </source>
</evidence>
<sequence length="70" mass="8432">MTQALWLFLQPRRATLGLTRRLRLMRELRRSRRALSRLSRDGLEDIGLSAQEACREAERPYWDAPSYWRQ</sequence>
<keyword evidence="3" id="KW-1185">Reference proteome</keyword>
<proteinExistence type="predicted"/>
<evidence type="ECO:0000313" key="3">
    <source>
        <dbReference type="Proteomes" id="UP000027725"/>
    </source>
</evidence>
<organism evidence="2 3">
    <name type="scientific">Thioclava dalianensis</name>
    <dbReference type="NCBI Taxonomy" id="1185766"/>
    <lineage>
        <taxon>Bacteria</taxon>
        <taxon>Pseudomonadati</taxon>
        <taxon>Pseudomonadota</taxon>
        <taxon>Alphaproteobacteria</taxon>
        <taxon>Rhodobacterales</taxon>
        <taxon>Paracoccaceae</taxon>
        <taxon>Thioclava</taxon>
    </lineage>
</organism>
<accession>A0A074TJ80</accession>